<dbReference type="OMA" id="HNIESAW"/>
<dbReference type="AlphaFoldDB" id="A0A0D2NN39"/>
<dbReference type="CDD" id="cd06463">
    <property type="entry name" value="p23_like"/>
    <property type="match status" value="1"/>
</dbReference>
<accession>A0A0D2NN39</accession>
<dbReference type="Pfam" id="PF04925">
    <property type="entry name" value="SHQ1"/>
    <property type="match status" value="1"/>
</dbReference>
<sequence>MITPRFSCSQTENAVVVSMYCPSIRAADVEINVDETLVTVHVNPYFLRLNFSKPLLEDDQSSANYDPSTGTLTVTLTKEHPGEAFDDLDLLAKLLAPRRAADKVTPSIEVVASENAAEDDLVAQAGRLSLENEELAQAEENDWQLPQEVPQEGLPPLSLSTQKHYGFLDMHSGYLRHVLHTENEVNELGGDAEECTKEERTARRIKHEDEKFDEEHYMADFMDDEYIQELIDWIHPHISDGTPFQYTEKENKEMLRLPRKEYIATESQTHDLYLTLVTLLFSYTYDSRTSQHDPTPESAWTMSNLTPAFTALDPPRSAHYSGGPHVFTDAEIQETLVPSYRRSLTFPLYRSFALAERCRKDVAALLQKGKRTVMRCLLEMKDILDHHEVYYIYSKIWLDDFSVWIQAEAHDEVLKVLGDAVVKAKVDKALIGWDLDIIESAALQAEDRETDSDDESSESD</sequence>
<dbReference type="GO" id="GO:0000493">
    <property type="term" value="P:box H/ACA snoRNP assembly"/>
    <property type="evidence" value="ECO:0007669"/>
    <property type="project" value="InterPro"/>
</dbReference>
<dbReference type="InterPro" id="IPR007009">
    <property type="entry name" value="Shq1_C"/>
</dbReference>
<evidence type="ECO:0000313" key="4">
    <source>
        <dbReference type="Proteomes" id="UP000054270"/>
    </source>
</evidence>
<dbReference type="EMBL" id="KN817569">
    <property type="protein sequence ID" value="KJA20219.1"/>
    <property type="molecule type" value="Genomic_DNA"/>
</dbReference>
<dbReference type="Pfam" id="PF21413">
    <property type="entry name" value="SHQ1-like_CS"/>
    <property type="match status" value="1"/>
</dbReference>
<gene>
    <name evidence="3" type="ORF">HYPSUDRAFT_142374</name>
</gene>
<name>A0A0D2NN39_HYPSF</name>
<evidence type="ECO:0000256" key="1">
    <source>
        <dbReference type="ARBA" id="ARBA00005607"/>
    </source>
</evidence>
<protein>
    <recommendedName>
        <fullName evidence="2">CS domain-containing protein</fullName>
    </recommendedName>
</protein>
<comment type="similarity">
    <text evidence="1">Belongs to the SHQ1 family.</text>
</comment>
<dbReference type="STRING" id="945553.A0A0D2NN39"/>
<dbReference type="InterPro" id="IPR007052">
    <property type="entry name" value="CS_dom"/>
</dbReference>
<organism evidence="3 4">
    <name type="scientific">Hypholoma sublateritium (strain FD-334 SS-4)</name>
    <dbReference type="NCBI Taxonomy" id="945553"/>
    <lineage>
        <taxon>Eukaryota</taxon>
        <taxon>Fungi</taxon>
        <taxon>Dikarya</taxon>
        <taxon>Basidiomycota</taxon>
        <taxon>Agaricomycotina</taxon>
        <taxon>Agaricomycetes</taxon>
        <taxon>Agaricomycetidae</taxon>
        <taxon>Agaricales</taxon>
        <taxon>Agaricineae</taxon>
        <taxon>Strophariaceae</taxon>
        <taxon>Hypholoma</taxon>
    </lineage>
</organism>
<dbReference type="GO" id="GO:0005654">
    <property type="term" value="C:nucleoplasm"/>
    <property type="evidence" value="ECO:0007669"/>
    <property type="project" value="TreeGrafter"/>
</dbReference>
<dbReference type="InterPro" id="IPR039742">
    <property type="entry name" value="Shq1"/>
</dbReference>
<dbReference type="PANTHER" id="PTHR12967">
    <property type="entry name" value="PROTEIN SHQ1 HOMOLOG"/>
    <property type="match status" value="1"/>
</dbReference>
<dbReference type="GO" id="GO:0005737">
    <property type="term" value="C:cytoplasm"/>
    <property type="evidence" value="ECO:0007669"/>
    <property type="project" value="TreeGrafter"/>
</dbReference>
<dbReference type="OrthoDB" id="73639at2759"/>
<dbReference type="SUPFAM" id="SSF49764">
    <property type="entry name" value="HSP20-like chaperones"/>
    <property type="match status" value="1"/>
</dbReference>
<evidence type="ECO:0000313" key="3">
    <source>
        <dbReference type="EMBL" id="KJA20219.1"/>
    </source>
</evidence>
<dbReference type="GO" id="GO:0051082">
    <property type="term" value="F:unfolded protein binding"/>
    <property type="evidence" value="ECO:0007669"/>
    <property type="project" value="TreeGrafter"/>
</dbReference>
<reference evidence="4" key="1">
    <citation type="submission" date="2014-04" db="EMBL/GenBank/DDBJ databases">
        <title>Evolutionary Origins and Diversification of the Mycorrhizal Mutualists.</title>
        <authorList>
            <consortium name="DOE Joint Genome Institute"/>
            <consortium name="Mycorrhizal Genomics Consortium"/>
            <person name="Kohler A."/>
            <person name="Kuo A."/>
            <person name="Nagy L.G."/>
            <person name="Floudas D."/>
            <person name="Copeland A."/>
            <person name="Barry K.W."/>
            <person name="Cichocki N."/>
            <person name="Veneault-Fourrey C."/>
            <person name="LaButti K."/>
            <person name="Lindquist E.A."/>
            <person name="Lipzen A."/>
            <person name="Lundell T."/>
            <person name="Morin E."/>
            <person name="Murat C."/>
            <person name="Riley R."/>
            <person name="Ohm R."/>
            <person name="Sun H."/>
            <person name="Tunlid A."/>
            <person name="Henrissat B."/>
            <person name="Grigoriev I.V."/>
            <person name="Hibbett D.S."/>
            <person name="Martin F."/>
        </authorList>
    </citation>
    <scope>NUCLEOTIDE SEQUENCE [LARGE SCALE GENOMIC DNA]</scope>
    <source>
        <strain evidence="4">FD-334 SS-4</strain>
    </source>
</reference>
<dbReference type="PROSITE" id="PS51203">
    <property type="entry name" value="CS"/>
    <property type="match status" value="1"/>
</dbReference>
<proteinExistence type="inferred from homology"/>
<evidence type="ECO:0000259" key="2">
    <source>
        <dbReference type="PROSITE" id="PS51203"/>
    </source>
</evidence>
<keyword evidence="4" id="KW-1185">Reference proteome</keyword>
<dbReference type="Gene3D" id="2.60.40.790">
    <property type="match status" value="1"/>
</dbReference>
<dbReference type="PANTHER" id="PTHR12967:SF0">
    <property type="entry name" value="PROTEIN SHQ1 HOMOLOG"/>
    <property type="match status" value="1"/>
</dbReference>
<dbReference type="InterPro" id="IPR008978">
    <property type="entry name" value="HSP20-like_chaperone"/>
</dbReference>
<dbReference type="InterPro" id="IPR048696">
    <property type="entry name" value="SHQ1-like_CS"/>
</dbReference>
<feature type="domain" description="CS" evidence="2">
    <location>
        <begin position="1"/>
        <end position="89"/>
    </location>
</feature>
<dbReference type="Proteomes" id="UP000054270">
    <property type="component" value="Unassembled WGS sequence"/>
</dbReference>